<feature type="transmembrane region" description="Helical" evidence="1">
    <location>
        <begin position="20"/>
        <end position="43"/>
    </location>
</feature>
<feature type="transmembrane region" description="Helical" evidence="1">
    <location>
        <begin position="338"/>
        <end position="357"/>
    </location>
</feature>
<evidence type="ECO:0000256" key="1">
    <source>
        <dbReference type="SAM" id="Phobius"/>
    </source>
</evidence>
<feature type="transmembrane region" description="Helical" evidence="1">
    <location>
        <begin position="476"/>
        <end position="497"/>
    </location>
</feature>
<feature type="transmembrane region" description="Helical" evidence="1">
    <location>
        <begin position="266"/>
        <end position="293"/>
    </location>
</feature>
<dbReference type="AlphaFoldDB" id="A0A7D6ZGQ8"/>
<dbReference type="KEGG" id="nhu:H0264_19180"/>
<keyword evidence="3" id="KW-1185">Reference proteome</keyword>
<dbReference type="Proteomes" id="UP000515512">
    <property type="component" value="Chromosome"/>
</dbReference>
<accession>A0A7D6ZGQ8</accession>
<reference evidence="2 3" key="1">
    <citation type="submission" date="2020-07" db="EMBL/GenBank/DDBJ databases">
        <authorList>
            <person name="Zhuang K."/>
            <person name="Ran Y."/>
        </authorList>
    </citation>
    <scope>NUCLEOTIDE SEQUENCE [LARGE SCALE GENOMIC DNA]</scope>
    <source>
        <strain evidence="2 3">WCH-YHL-001</strain>
    </source>
</reference>
<name>A0A7D6ZGQ8_9NOCA</name>
<protein>
    <submittedName>
        <fullName evidence="2">Uncharacterized protein</fullName>
    </submittedName>
</protein>
<proteinExistence type="predicted"/>
<dbReference type="EMBL" id="CP059399">
    <property type="protein sequence ID" value="QLY27603.1"/>
    <property type="molecule type" value="Genomic_DNA"/>
</dbReference>
<gene>
    <name evidence="2" type="ORF">H0264_19180</name>
</gene>
<keyword evidence="1" id="KW-1133">Transmembrane helix</keyword>
<feature type="transmembrane region" description="Helical" evidence="1">
    <location>
        <begin position="369"/>
        <end position="388"/>
    </location>
</feature>
<evidence type="ECO:0000313" key="3">
    <source>
        <dbReference type="Proteomes" id="UP000515512"/>
    </source>
</evidence>
<keyword evidence="1" id="KW-0472">Membrane</keyword>
<sequence length="507" mass="56130">MHGWGGAESDRSRILVGLSWVVAFVPLLSFGFLTPLYFLVLAIRARSGKLALAALGYLSAAVVALLSIARRDLVFDIAWCVLMLGGTWHALATRRLWLRPAWRRPAVVAPVDEWEPPAAAAPTPVPSTPILPSTADPFQRLIDEIDLLVDERMAGGEFTARYHHTDPDFPDCPNPYCDEPWHGLAITMRMQEMRYEGEVDPEYYYEHDDSPVICPGSLHGEGWEPPSKELLAEWWAANSPYAATTASPVPDNEPPPKDPRLEQADAFWAAVARPAVMVGLMCLILAVASMFLAPAQWRWLTPITGVVPVWTVMWLFGPKRRALPPGYLRDRLRARPETIFALVLMLHAGWMPLAWVWRTPIDTVEDVSAGYHRLLAACAVAGVGFAIVQLSRIQRVPAELVDGVAETDRADHALNMFAYGILWLIIVLPAALLFGWTLGRFTHQSQAMWAMVGVLMVLVLTYLAVSLALSLILRDLGIFVIAVVPGAVVTALLWWSVTRLEPGLVHL</sequence>
<keyword evidence="1" id="KW-0812">Transmembrane</keyword>
<organism evidence="2 3">
    <name type="scientific">Nocardia huaxiensis</name>
    <dbReference type="NCBI Taxonomy" id="2755382"/>
    <lineage>
        <taxon>Bacteria</taxon>
        <taxon>Bacillati</taxon>
        <taxon>Actinomycetota</taxon>
        <taxon>Actinomycetes</taxon>
        <taxon>Mycobacteriales</taxon>
        <taxon>Nocardiaceae</taxon>
        <taxon>Nocardia</taxon>
    </lineage>
</organism>
<feature type="transmembrane region" description="Helical" evidence="1">
    <location>
        <begin position="50"/>
        <end position="68"/>
    </location>
</feature>
<feature type="transmembrane region" description="Helical" evidence="1">
    <location>
        <begin position="74"/>
        <end position="93"/>
    </location>
</feature>
<feature type="transmembrane region" description="Helical" evidence="1">
    <location>
        <begin position="299"/>
        <end position="317"/>
    </location>
</feature>
<feature type="transmembrane region" description="Helical" evidence="1">
    <location>
        <begin position="448"/>
        <end position="469"/>
    </location>
</feature>
<evidence type="ECO:0000313" key="2">
    <source>
        <dbReference type="EMBL" id="QLY27603.1"/>
    </source>
</evidence>
<feature type="transmembrane region" description="Helical" evidence="1">
    <location>
        <begin position="416"/>
        <end position="436"/>
    </location>
</feature>